<comment type="caution">
    <text evidence="3">The sequence shown here is derived from an EMBL/GenBank/DDBJ whole genome shotgun (WGS) entry which is preliminary data.</text>
</comment>
<keyword evidence="3" id="KW-0413">Isomerase</keyword>
<dbReference type="GO" id="GO:0016853">
    <property type="term" value="F:isomerase activity"/>
    <property type="evidence" value="ECO:0007669"/>
    <property type="project" value="UniProtKB-KW"/>
</dbReference>
<dbReference type="NCBIfam" id="TIGR03083">
    <property type="entry name" value="maleylpyruvate isomerase family mycothiol-dependent enzyme"/>
    <property type="match status" value="1"/>
</dbReference>
<dbReference type="Gene3D" id="1.20.120.450">
    <property type="entry name" value="dinb family like domain"/>
    <property type="match status" value="1"/>
</dbReference>
<accession>A0ABV9CIF1</accession>
<feature type="domain" description="Mycothiol-dependent maleylpyruvate isomerase metal-binding" evidence="2">
    <location>
        <begin position="11"/>
        <end position="147"/>
    </location>
</feature>
<feature type="compositionally biased region" description="Pro residues" evidence="1">
    <location>
        <begin position="250"/>
        <end position="272"/>
    </location>
</feature>
<protein>
    <submittedName>
        <fullName evidence="3">Maleylpyruvate isomerase N-terminal domain-containing protein</fullName>
    </submittedName>
</protein>
<dbReference type="InterPro" id="IPR036527">
    <property type="entry name" value="SCP2_sterol-bd_dom_sf"/>
</dbReference>
<evidence type="ECO:0000313" key="4">
    <source>
        <dbReference type="Proteomes" id="UP001596004"/>
    </source>
</evidence>
<evidence type="ECO:0000313" key="3">
    <source>
        <dbReference type="EMBL" id="MFC4532814.1"/>
    </source>
</evidence>
<reference evidence="4" key="1">
    <citation type="journal article" date="2019" name="Int. J. Syst. Evol. Microbiol.">
        <title>The Global Catalogue of Microorganisms (GCM) 10K type strain sequencing project: providing services to taxonomists for standard genome sequencing and annotation.</title>
        <authorList>
            <consortium name="The Broad Institute Genomics Platform"/>
            <consortium name="The Broad Institute Genome Sequencing Center for Infectious Disease"/>
            <person name="Wu L."/>
            <person name="Ma J."/>
        </authorList>
    </citation>
    <scope>NUCLEOTIDE SEQUENCE [LARGE SCALE GENOMIC DNA]</scope>
    <source>
        <strain evidence="4">CGMCC 4.7132</strain>
    </source>
</reference>
<dbReference type="Pfam" id="PF11716">
    <property type="entry name" value="MDMPI_N"/>
    <property type="match status" value="1"/>
</dbReference>
<organism evidence="3 4">
    <name type="scientific">Sphaerisporangium dianthi</name>
    <dbReference type="NCBI Taxonomy" id="1436120"/>
    <lineage>
        <taxon>Bacteria</taxon>
        <taxon>Bacillati</taxon>
        <taxon>Actinomycetota</taxon>
        <taxon>Actinomycetes</taxon>
        <taxon>Streptosporangiales</taxon>
        <taxon>Streptosporangiaceae</taxon>
        <taxon>Sphaerisporangium</taxon>
    </lineage>
</organism>
<evidence type="ECO:0000259" key="2">
    <source>
        <dbReference type="Pfam" id="PF11716"/>
    </source>
</evidence>
<dbReference type="InterPro" id="IPR024344">
    <property type="entry name" value="MDMPI_metal-binding"/>
</dbReference>
<evidence type="ECO:0000256" key="1">
    <source>
        <dbReference type="SAM" id="MobiDB-lite"/>
    </source>
</evidence>
<gene>
    <name evidence="3" type="ORF">ACFO60_18720</name>
</gene>
<dbReference type="InterPro" id="IPR034660">
    <property type="entry name" value="DinB/YfiT-like"/>
</dbReference>
<dbReference type="Proteomes" id="UP001596004">
    <property type="component" value="Unassembled WGS sequence"/>
</dbReference>
<dbReference type="SUPFAM" id="SSF55718">
    <property type="entry name" value="SCP-like"/>
    <property type="match status" value="1"/>
</dbReference>
<sequence>MTVLDALRTELTAATNRLLATTAALPGSDITAPSLLSGWTRGHVLTHIARNADSHVNLVTWAKTGVYTPQYPTREARETEIAQGAGRSAEEQHADIAESAARLEAAIAAMPEEAWAASVRDMSGGEHPAWYILVRRIREVEIHHVDLDAGRTWAGWPEAFVWRELHDALATWPRDQSPVAAVHAGDRSWAGLGEGPEVEGAPAAVLAWVTGRLAPGEAGVPVRLRDGRAGQAEGNDQPAPEGLRLTAKPPAAPRWPTTVPPGLPATPPEEYP</sequence>
<dbReference type="SUPFAM" id="SSF109854">
    <property type="entry name" value="DinB/YfiT-like putative metalloenzymes"/>
    <property type="match status" value="1"/>
</dbReference>
<dbReference type="RefSeq" id="WP_380841694.1">
    <property type="nucleotide sequence ID" value="NZ_JBHSFP010000011.1"/>
</dbReference>
<feature type="region of interest" description="Disordered" evidence="1">
    <location>
        <begin position="227"/>
        <end position="272"/>
    </location>
</feature>
<proteinExistence type="predicted"/>
<dbReference type="EMBL" id="JBHSFP010000011">
    <property type="protein sequence ID" value="MFC4532814.1"/>
    <property type="molecule type" value="Genomic_DNA"/>
</dbReference>
<dbReference type="InterPro" id="IPR017517">
    <property type="entry name" value="Maleyloyr_isom"/>
</dbReference>
<keyword evidence="4" id="KW-1185">Reference proteome</keyword>
<name>A0ABV9CIF1_9ACTN</name>